<name>A0A645BK07_9ZZZZ</name>
<evidence type="ECO:0000313" key="1">
    <source>
        <dbReference type="EMBL" id="MPM65556.1"/>
    </source>
</evidence>
<proteinExistence type="predicted"/>
<organism evidence="1">
    <name type="scientific">bioreactor metagenome</name>
    <dbReference type="NCBI Taxonomy" id="1076179"/>
    <lineage>
        <taxon>unclassified sequences</taxon>
        <taxon>metagenomes</taxon>
        <taxon>ecological metagenomes</taxon>
    </lineage>
</organism>
<sequence length="136" mass="14379">MLGRVQQALQVGLPVQCGGDLLQTGEQAVREVLRGGQGLGEREGVAVPRTDVGECPAVVDVDQGVHALSLWSDGPSTHDALGAATGVGDGEHQRDLVHIGRHVPSWDTRTGWTDRGPDVTMGRAVRHSAYGSVTRR</sequence>
<accession>A0A645BK07</accession>
<gene>
    <name evidence="1" type="ORF">SDC9_112453</name>
</gene>
<dbReference type="AlphaFoldDB" id="A0A645BK07"/>
<reference evidence="1" key="1">
    <citation type="submission" date="2019-08" db="EMBL/GenBank/DDBJ databases">
        <authorList>
            <person name="Kucharzyk K."/>
            <person name="Murdoch R.W."/>
            <person name="Higgins S."/>
            <person name="Loffler F."/>
        </authorList>
    </citation>
    <scope>NUCLEOTIDE SEQUENCE</scope>
</reference>
<comment type="caution">
    <text evidence="1">The sequence shown here is derived from an EMBL/GenBank/DDBJ whole genome shotgun (WGS) entry which is preliminary data.</text>
</comment>
<protein>
    <submittedName>
        <fullName evidence="1">Uncharacterized protein</fullName>
    </submittedName>
</protein>
<dbReference type="EMBL" id="VSSQ01020581">
    <property type="protein sequence ID" value="MPM65556.1"/>
    <property type="molecule type" value="Genomic_DNA"/>
</dbReference>